<evidence type="ECO:0000259" key="1">
    <source>
        <dbReference type="Pfam" id="PF12358"/>
    </source>
</evidence>
<accession>A0A6B0YMB2</accession>
<dbReference type="InterPro" id="IPR022104">
    <property type="entry name" value="DUF3644"/>
</dbReference>
<dbReference type="EMBL" id="VXRG01000010">
    <property type="protein sequence ID" value="MXY92050.1"/>
    <property type="molecule type" value="Genomic_DNA"/>
</dbReference>
<gene>
    <name evidence="2" type="ORF">F4Y42_01230</name>
</gene>
<dbReference type="AlphaFoldDB" id="A0A6B0YMB2"/>
<dbReference type="Pfam" id="PF12358">
    <property type="entry name" value="DUF3644"/>
    <property type="match status" value="1"/>
</dbReference>
<sequence length="326" mass="38576">MKSRSKELLDRAVAATVAAIEIYNKPDFPYRSETFCILAINGWELLLKAKWLKENGNKIQSLYVKEYGTNSDGSKSKRKTIKRTRAQIPFTHGLDYLAKILVEQKQLDPIAKDNLDALLELRDISVHFFHQSESALAESLQEIGAASLKNFVLTVQEWFDHDLSDFNFYLMPLAFVELPRQAEAIVLNREERNFLRFVQHLEERTVRNDSEYAFMINYEVKLTRSKAKGVPEAQFTNNPNAHEFRMTEEQIRENYPWDFRELTDRCRKRYPDFKENATFYDIRRPLLENDKFCRIRYLDPGNPKSVQKRFYNPNILQELDKHYSRK</sequence>
<organism evidence="2">
    <name type="scientific">Caldilineaceae bacterium SB0664_bin_27</name>
    <dbReference type="NCBI Taxonomy" id="2605260"/>
    <lineage>
        <taxon>Bacteria</taxon>
        <taxon>Bacillati</taxon>
        <taxon>Chloroflexota</taxon>
        <taxon>Caldilineae</taxon>
        <taxon>Caldilineales</taxon>
        <taxon>Caldilineaceae</taxon>
    </lineage>
</organism>
<reference evidence="2" key="1">
    <citation type="submission" date="2019-09" db="EMBL/GenBank/DDBJ databases">
        <title>Characterisation of the sponge microbiome using genome-centric metagenomics.</title>
        <authorList>
            <person name="Engelberts J.P."/>
            <person name="Robbins S.J."/>
            <person name="De Goeij J.M."/>
            <person name="Aranda M."/>
            <person name="Bell S.C."/>
            <person name="Webster N.S."/>
        </authorList>
    </citation>
    <scope>NUCLEOTIDE SEQUENCE</scope>
    <source>
        <strain evidence="2">SB0664_bin_27</strain>
    </source>
</reference>
<name>A0A6B0YMB2_9CHLR</name>
<protein>
    <submittedName>
        <fullName evidence="2">DUF3644 domain-containing protein</fullName>
    </submittedName>
</protein>
<comment type="caution">
    <text evidence="2">The sequence shown here is derived from an EMBL/GenBank/DDBJ whole genome shotgun (WGS) entry which is preliminary data.</text>
</comment>
<feature type="domain" description="DUF3644" evidence="1">
    <location>
        <begin position="7"/>
        <end position="203"/>
    </location>
</feature>
<proteinExistence type="predicted"/>
<evidence type="ECO:0000313" key="2">
    <source>
        <dbReference type="EMBL" id="MXY92050.1"/>
    </source>
</evidence>